<evidence type="ECO:0000256" key="1">
    <source>
        <dbReference type="ARBA" id="ARBA00005801"/>
    </source>
</evidence>
<gene>
    <name evidence="6" type="ORF">H0A72_06275</name>
</gene>
<feature type="transmembrane region" description="Helical" evidence="3">
    <location>
        <begin position="114"/>
        <end position="135"/>
    </location>
</feature>
<reference evidence="6 7" key="1">
    <citation type="submission" date="2020-07" db="EMBL/GenBank/DDBJ databases">
        <title>Taxonomic revisions and descriptions of new bacterial species based on genomic comparisons in the high-G+C-content subgroup of the family Alcaligenaceae.</title>
        <authorList>
            <person name="Szabo A."/>
            <person name="Felfoldi T."/>
        </authorList>
    </citation>
    <scope>NUCLEOTIDE SEQUENCE [LARGE SCALE GENOMIC DNA]</scope>
    <source>
        <strain evidence="6 7">LMG 24012</strain>
    </source>
</reference>
<evidence type="ECO:0000259" key="5">
    <source>
        <dbReference type="Pfam" id="PF01478"/>
    </source>
</evidence>
<feature type="signal peptide" evidence="4">
    <location>
        <begin position="1"/>
        <end position="21"/>
    </location>
</feature>
<comment type="caution">
    <text evidence="6">The sequence shown here is derived from an EMBL/GenBank/DDBJ whole genome shotgun (WGS) entry which is preliminary data.</text>
</comment>
<sequence>MITAPCALPAIAAGSAGFVLGAACARAVAAYARLVDGGHDIDGPTLLRALRAGFGVAGQAGRHGGPAMLCCGLVMAAAWAGLYCHAGFSPAFWALAPAAAMLLLLAGIDMRTSLLPDALTLPLMWLGLLASWAGLGLPLHDALAGAACGFLFLSVLAHGFHRLRGRPAMGGGDVKLLAALGAWTGWQDLAWVLLIASCLGIAYAMLRQRRLLPRGAYPFGPCLAAGGVAVFMQGTAVHSWFS</sequence>
<feature type="domain" description="Prepilin type IV endopeptidase peptidase" evidence="5">
    <location>
        <begin position="99"/>
        <end position="204"/>
    </location>
</feature>
<feature type="chain" id="PRO_5032817804" evidence="4">
    <location>
        <begin position="22"/>
        <end position="242"/>
    </location>
</feature>
<comment type="similarity">
    <text evidence="1 2">Belongs to the peptidase A24 family.</text>
</comment>
<accession>A0A853FSP2</accession>
<feature type="transmembrane region" description="Helical" evidence="3">
    <location>
        <begin position="91"/>
        <end position="108"/>
    </location>
</feature>
<dbReference type="PANTHER" id="PTHR30487">
    <property type="entry name" value="TYPE 4 PREPILIN-LIKE PROTEINS LEADER PEPTIDE-PROCESSING ENZYME"/>
    <property type="match status" value="1"/>
</dbReference>
<proteinExistence type="inferred from homology"/>
<keyword evidence="3" id="KW-0472">Membrane</keyword>
<protein>
    <submittedName>
        <fullName evidence="6">Prepilin peptidase</fullName>
    </submittedName>
</protein>
<dbReference type="GO" id="GO:0006465">
    <property type="term" value="P:signal peptide processing"/>
    <property type="evidence" value="ECO:0007669"/>
    <property type="project" value="TreeGrafter"/>
</dbReference>
<dbReference type="AlphaFoldDB" id="A0A853FSP2"/>
<feature type="transmembrane region" description="Helical" evidence="3">
    <location>
        <begin position="189"/>
        <end position="206"/>
    </location>
</feature>
<evidence type="ECO:0000256" key="2">
    <source>
        <dbReference type="RuleBase" id="RU003793"/>
    </source>
</evidence>
<dbReference type="PRINTS" id="PR00864">
    <property type="entry name" value="PREPILNPTASE"/>
</dbReference>
<dbReference type="RefSeq" id="WP_180154217.1">
    <property type="nucleotide sequence ID" value="NZ_JACCEM010000003.1"/>
</dbReference>
<dbReference type="InterPro" id="IPR000045">
    <property type="entry name" value="Prepilin_IV_endopep_pep"/>
</dbReference>
<keyword evidence="3" id="KW-1133">Transmembrane helix</keyword>
<evidence type="ECO:0000313" key="6">
    <source>
        <dbReference type="EMBL" id="NYT48914.1"/>
    </source>
</evidence>
<evidence type="ECO:0000256" key="4">
    <source>
        <dbReference type="SAM" id="SignalP"/>
    </source>
</evidence>
<feature type="transmembrane region" description="Helical" evidence="3">
    <location>
        <begin position="218"/>
        <end position="241"/>
    </location>
</feature>
<dbReference type="InterPro" id="IPR014032">
    <property type="entry name" value="Peptidase_A24A_bac"/>
</dbReference>
<dbReference type="PANTHER" id="PTHR30487:SF0">
    <property type="entry name" value="PREPILIN LEADER PEPTIDASE_N-METHYLTRANSFERASE-RELATED"/>
    <property type="match status" value="1"/>
</dbReference>
<keyword evidence="7" id="KW-1185">Reference proteome</keyword>
<keyword evidence="4" id="KW-0732">Signal</keyword>
<dbReference type="Gene3D" id="1.20.120.1220">
    <property type="match status" value="1"/>
</dbReference>
<dbReference type="Proteomes" id="UP000559809">
    <property type="component" value="Unassembled WGS sequence"/>
</dbReference>
<keyword evidence="3" id="KW-0812">Transmembrane</keyword>
<organism evidence="6 7">
    <name type="scientific">Parapusillimonas granuli</name>
    <dbReference type="NCBI Taxonomy" id="380911"/>
    <lineage>
        <taxon>Bacteria</taxon>
        <taxon>Pseudomonadati</taxon>
        <taxon>Pseudomonadota</taxon>
        <taxon>Betaproteobacteria</taxon>
        <taxon>Burkholderiales</taxon>
        <taxon>Alcaligenaceae</taxon>
        <taxon>Parapusillimonas</taxon>
    </lineage>
</organism>
<dbReference type="InterPro" id="IPR050882">
    <property type="entry name" value="Prepilin_peptidase/N-MTase"/>
</dbReference>
<name>A0A853FSP2_9BURK</name>
<dbReference type="GO" id="GO:0005886">
    <property type="term" value="C:plasma membrane"/>
    <property type="evidence" value="ECO:0007669"/>
    <property type="project" value="TreeGrafter"/>
</dbReference>
<dbReference type="EMBL" id="JACCEM010000003">
    <property type="protein sequence ID" value="NYT48914.1"/>
    <property type="molecule type" value="Genomic_DNA"/>
</dbReference>
<evidence type="ECO:0000313" key="7">
    <source>
        <dbReference type="Proteomes" id="UP000559809"/>
    </source>
</evidence>
<evidence type="ECO:0000256" key="3">
    <source>
        <dbReference type="SAM" id="Phobius"/>
    </source>
</evidence>
<feature type="transmembrane region" description="Helical" evidence="3">
    <location>
        <begin position="142"/>
        <end position="160"/>
    </location>
</feature>
<dbReference type="Pfam" id="PF01478">
    <property type="entry name" value="Peptidase_A24"/>
    <property type="match status" value="1"/>
</dbReference>
<feature type="transmembrane region" description="Helical" evidence="3">
    <location>
        <begin position="64"/>
        <end position="84"/>
    </location>
</feature>
<dbReference type="GO" id="GO:0004190">
    <property type="term" value="F:aspartic-type endopeptidase activity"/>
    <property type="evidence" value="ECO:0007669"/>
    <property type="project" value="InterPro"/>
</dbReference>